<evidence type="ECO:0000313" key="2">
    <source>
        <dbReference type="EMBL" id="AEH09741.1"/>
    </source>
</evidence>
<sequence>MELTDQARAACGGPARTLHRSGRTVGTPPSPPLSMPAVSVPAVSNAPLHEGLNP</sequence>
<evidence type="ECO:0000256" key="1">
    <source>
        <dbReference type="SAM" id="MobiDB-lite"/>
    </source>
</evidence>
<dbReference type="STRING" id="656024.FsymDg_2355"/>
<name>F8B0J1_9ACTN</name>
<evidence type="ECO:0000313" key="3">
    <source>
        <dbReference type="Proteomes" id="UP000001549"/>
    </source>
</evidence>
<feature type="region of interest" description="Disordered" evidence="1">
    <location>
        <begin position="1"/>
        <end position="54"/>
    </location>
</feature>
<protein>
    <submittedName>
        <fullName evidence="2">Uncharacterized protein</fullName>
    </submittedName>
</protein>
<dbReference type="Proteomes" id="UP000001549">
    <property type="component" value="Chromosome"/>
</dbReference>
<keyword evidence="3" id="KW-1185">Reference proteome</keyword>
<reference evidence="2 3" key="1">
    <citation type="submission" date="2011-05" db="EMBL/GenBank/DDBJ databases">
        <title>Complete sequence of chromosome of Frankia symbiont of Datisca glomerata.</title>
        <authorList>
            <consortium name="US DOE Joint Genome Institute"/>
            <person name="Lucas S."/>
            <person name="Han J."/>
            <person name="Lapidus A."/>
            <person name="Cheng J.-F."/>
            <person name="Goodwin L."/>
            <person name="Pitluck S."/>
            <person name="Peters L."/>
            <person name="Mikhailova N."/>
            <person name="Chertkov O."/>
            <person name="Teshima H."/>
            <person name="Han C."/>
            <person name="Tapia R."/>
            <person name="Land M."/>
            <person name="Hauser L."/>
            <person name="Kyrpides N."/>
            <person name="Ivanova N."/>
            <person name="Pagani I."/>
            <person name="Berry A."/>
            <person name="Pawlowski K."/>
            <person name="Persson T."/>
            <person name="Vanden Heuvel B."/>
            <person name="Benson D."/>
            <person name="Woyke T."/>
        </authorList>
    </citation>
    <scope>NUCLEOTIDE SEQUENCE [LARGE SCALE GENOMIC DNA]</scope>
    <source>
        <strain evidence="3">4085684</strain>
    </source>
</reference>
<dbReference type="HOGENOM" id="CLU_3043665_0_0_11"/>
<proteinExistence type="predicted"/>
<dbReference type="AlphaFoldDB" id="F8B0J1"/>
<dbReference type="EMBL" id="CP002801">
    <property type="protein sequence ID" value="AEH09741.1"/>
    <property type="molecule type" value="Genomic_DNA"/>
</dbReference>
<organism evidence="2 3">
    <name type="scientific">Candidatus Protofrankia datiscae</name>
    <dbReference type="NCBI Taxonomy" id="2716812"/>
    <lineage>
        <taxon>Bacteria</taxon>
        <taxon>Bacillati</taxon>
        <taxon>Actinomycetota</taxon>
        <taxon>Actinomycetes</taxon>
        <taxon>Frankiales</taxon>
        <taxon>Frankiaceae</taxon>
        <taxon>Protofrankia</taxon>
    </lineage>
</organism>
<dbReference type="KEGG" id="fsy:FsymDg_2355"/>
<accession>F8B0J1</accession>
<gene>
    <name evidence="2" type="ordered locus">FsymDg_2355</name>
</gene>